<dbReference type="OrthoDB" id="9979246at2759"/>
<gene>
    <name evidence="19" type="primary">LOC117644690</name>
</gene>
<keyword evidence="5" id="KW-1003">Cell membrane</keyword>
<dbReference type="GeneID" id="117644690"/>
<dbReference type="Pfam" id="PF00782">
    <property type="entry name" value="DSPc"/>
    <property type="match status" value="1"/>
</dbReference>
<dbReference type="GO" id="GO:0005829">
    <property type="term" value="C:cytosol"/>
    <property type="evidence" value="ECO:0007669"/>
    <property type="project" value="TreeGrafter"/>
</dbReference>
<dbReference type="GO" id="GO:0004725">
    <property type="term" value="F:protein tyrosine phosphatase activity"/>
    <property type="evidence" value="ECO:0007669"/>
    <property type="project" value="UniProtKB-EC"/>
</dbReference>
<dbReference type="InParanoid" id="A0A6P8ZM91"/>
<comment type="catalytic activity">
    <reaction evidence="12">
        <text>O-phospho-L-threonyl-[protein] + H2O = L-threonyl-[protein] + phosphate</text>
        <dbReference type="Rhea" id="RHEA:47004"/>
        <dbReference type="Rhea" id="RHEA-COMP:11060"/>
        <dbReference type="Rhea" id="RHEA-COMP:11605"/>
        <dbReference type="ChEBI" id="CHEBI:15377"/>
        <dbReference type="ChEBI" id="CHEBI:30013"/>
        <dbReference type="ChEBI" id="CHEBI:43474"/>
        <dbReference type="ChEBI" id="CHEBI:61977"/>
        <dbReference type="EC" id="3.1.3.16"/>
    </reaction>
</comment>
<dbReference type="EC" id="3.1.3.48" evidence="3"/>
<evidence type="ECO:0000259" key="16">
    <source>
        <dbReference type="PROSITE" id="PS50054"/>
    </source>
</evidence>
<feature type="compositionally biased region" description="Low complexity" evidence="15">
    <location>
        <begin position="228"/>
        <end position="243"/>
    </location>
</feature>
<dbReference type="KEGG" id="tpal:117644690"/>
<organism evidence="19">
    <name type="scientific">Thrips palmi</name>
    <name type="common">Melon thrips</name>
    <dbReference type="NCBI Taxonomy" id="161013"/>
    <lineage>
        <taxon>Eukaryota</taxon>
        <taxon>Metazoa</taxon>
        <taxon>Ecdysozoa</taxon>
        <taxon>Arthropoda</taxon>
        <taxon>Hexapoda</taxon>
        <taxon>Insecta</taxon>
        <taxon>Pterygota</taxon>
        <taxon>Neoptera</taxon>
        <taxon>Paraneoptera</taxon>
        <taxon>Thysanoptera</taxon>
        <taxon>Terebrantia</taxon>
        <taxon>Thripoidea</taxon>
        <taxon>Thripidae</taxon>
        <taxon>Thrips</taxon>
    </lineage>
</organism>
<dbReference type="PROSITE" id="PS50054">
    <property type="entry name" value="TYR_PHOSPHATASE_DUAL"/>
    <property type="match status" value="1"/>
</dbReference>
<evidence type="ECO:0000256" key="10">
    <source>
        <dbReference type="ARBA" id="ARBA00023288"/>
    </source>
</evidence>
<evidence type="ECO:0000256" key="3">
    <source>
        <dbReference type="ARBA" id="ARBA00013064"/>
    </source>
</evidence>
<comment type="subcellular location">
    <subcellularLocation>
        <location evidence="1">Cell membrane</location>
        <topology evidence="1">Lipid-anchor</topology>
        <orientation evidence="1">Cytoplasmic side</orientation>
    </subcellularLocation>
</comment>
<feature type="domain" description="Tyrosine-protein phosphatase" evidence="16">
    <location>
        <begin position="4"/>
        <end position="144"/>
    </location>
</feature>
<dbReference type="SMART" id="SM00195">
    <property type="entry name" value="DSPc"/>
    <property type="match status" value="1"/>
</dbReference>
<evidence type="ECO:0000256" key="7">
    <source>
        <dbReference type="ARBA" id="ARBA00022801"/>
    </source>
</evidence>
<keyword evidence="9" id="KW-0472">Membrane</keyword>
<feature type="region of interest" description="Disordered" evidence="15">
    <location>
        <begin position="195"/>
        <end position="361"/>
    </location>
</feature>
<evidence type="ECO:0000256" key="15">
    <source>
        <dbReference type="SAM" id="MobiDB-lite"/>
    </source>
</evidence>
<evidence type="ECO:0000259" key="17">
    <source>
        <dbReference type="PROSITE" id="PS50056"/>
    </source>
</evidence>
<accession>A0A6P8ZM91</accession>
<evidence type="ECO:0000256" key="13">
    <source>
        <dbReference type="ARBA" id="ARBA00051722"/>
    </source>
</evidence>
<dbReference type="FunFam" id="3.90.190.10:FF:000052">
    <property type="entry name" value="Dual specificity phosphatase 15"/>
    <property type="match status" value="1"/>
</dbReference>
<evidence type="ECO:0000256" key="5">
    <source>
        <dbReference type="ARBA" id="ARBA00022475"/>
    </source>
</evidence>
<keyword evidence="6" id="KW-0519">Myristate</keyword>
<comment type="similarity">
    <text evidence="2">Belongs to the protein-tyrosine phosphatase family. Non-receptor class dual specificity subfamily.</text>
</comment>
<dbReference type="InterPro" id="IPR029021">
    <property type="entry name" value="Prot-tyrosine_phosphatase-like"/>
</dbReference>
<comment type="catalytic activity">
    <reaction evidence="13">
        <text>O-phospho-L-tyrosyl-[protein] + H2O = L-tyrosyl-[protein] + phosphate</text>
        <dbReference type="Rhea" id="RHEA:10684"/>
        <dbReference type="Rhea" id="RHEA-COMP:10136"/>
        <dbReference type="Rhea" id="RHEA-COMP:20101"/>
        <dbReference type="ChEBI" id="CHEBI:15377"/>
        <dbReference type="ChEBI" id="CHEBI:43474"/>
        <dbReference type="ChEBI" id="CHEBI:46858"/>
        <dbReference type="ChEBI" id="CHEBI:61978"/>
        <dbReference type="EC" id="3.1.3.48"/>
    </reaction>
</comment>
<dbReference type="Gene3D" id="3.90.190.10">
    <property type="entry name" value="Protein tyrosine phosphatase superfamily"/>
    <property type="match status" value="1"/>
</dbReference>
<dbReference type="PANTHER" id="PTHR45948">
    <property type="entry name" value="DUAL SPECIFICITY PROTEIN PHOSPHATASE DDB_G0269404-RELATED"/>
    <property type="match status" value="1"/>
</dbReference>
<keyword evidence="10" id="KW-0449">Lipoprotein</keyword>
<sequence length="361" mass="38434">MGNGMNKVLPGLFVGNYRDSKDAAQLDRFGITHILAIHDAARKLHSDKHYLCVMASDTPDQNLQQYFSLCNDFIHGARLRGGNVLIHCLAGMSRSVTVAVAYIMSVTSLTWKEALKVVRVGRAVANPNFGFQRQLQEFEAYRLGEERRRLKERYPSLALQATDEELCRQLLLSYQGLLLSKDLCEGRCPLGQPCPTGLCRSPSKRTVRRKSSTQSLGGGRPTPPSSPSTPRMLPATPTGPAAGTPGGRTSTGGLVRSGSSISYRHRTSVSSAPPSRSSSRVDLAPGALVRTGSTASSLDHHGHWGGPGSGAGPGSGSRRSVGSAPTSPRVSPAPSPPVTPAHVRAQHAQHAQQAQRVPAVS</sequence>
<evidence type="ECO:0000256" key="14">
    <source>
        <dbReference type="ARBA" id="ARBA00068799"/>
    </source>
</evidence>
<comment type="catalytic activity">
    <reaction evidence="11">
        <text>O-phospho-L-seryl-[protein] + H2O = L-seryl-[protein] + phosphate</text>
        <dbReference type="Rhea" id="RHEA:20629"/>
        <dbReference type="Rhea" id="RHEA-COMP:9863"/>
        <dbReference type="Rhea" id="RHEA-COMP:11604"/>
        <dbReference type="ChEBI" id="CHEBI:15377"/>
        <dbReference type="ChEBI" id="CHEBI:29999"/>
        <dbReference type="ChEBI" id="CHEBI:43474"/>
        <dbReference type="ChEBI" id="CHEBI:83421"/>
        <dbReference type="EC" id="3.1.3.16"/>
    </reaction>
</comment>
<feature type="compositionally biased region" description="Basic residues" evidence="15">
    <location>
        <begin position="202"/>
        <end position="211"/>
    </location>
</feature>
<dbReference type="InterPro" id="IPR000340">
    <property type="entry name" value="Dual-sp_phosphatase_cat-dom"/>
</dbReference>
<evidence type="ECO:0000256" key="4">
    <source>
        <dbReference type="ARBA" id="ARBA00013081"/>
    </source>
</evidence>
<dbReference type="AlphaFoldDB" id="A0A6P8ZM91"/>
<evidence type="ECO:0000256" key="12">
    <source>
        <dbReference type="ARBA" id="ARBA00048336"/>
    </source>
</evidence>
<proteinExistence type="inferred from homology"/>
<dbReference type="InterPro" id="IPR000387">
    <property type="entry name" value="Tyr_Pase_dom"/>
</dbReference>
<evidence type="ECO:0000313" key="19">
    <source>
        <dbReference type="RefSeq" id="XP_034240194.1"/>
    </source>
</evidence>
<dbReference type="PANTHER" id="PTHR45948:SF2">
    <property type="entry name" value="DUAL SPECIFICITY PROTEIN PHOSPHATASE"/>
    <property type="match status" value="1"/>
</dbReference>
<feature type="compositionally biased region" description="Low complexity" evidence="15">
    <location>
        <begin position="340"/>
        <end position="361"/>
    </location>
</feature>
<feature type="compositionally biased region" description="Low complexity" evidence="15">
    <location>
        <begin position="268"/>
        <end position="281"/>
    </location>
</feature>
<feature type="compositionally biased region" description="Low complexity" evidence="15">
    <location>
        <begin position="316"/>
        <end position="330"/>
    </location>
</feature>
<keyword evidence="7" id="KW-0378">Hydrolase</keyword>
<feature type="compositionally biased region" description="Gly residues" evidence="15">
    <location>
        <begin position="304"/>
        <end position="315"/>
    </location>
</feature>
<feature type="domain" description="Tyrosine specific protein phosphatases" evidence="17">
    <location>
        <begin position="64"/>
        <end position="122"/>
    </location>
</feature>
<evidence type="ECO:0000256" key="9">
    <source>
        <dbReference type="ARBA" id="ARBA00023136"/>
    </source>
</evidence>
<dbReference type="GO" id="GO:0005886">
    <property type="term" value="C:plasma membrane"/>
    <property type="evidence" value="ECO:0007669"/>
    <property type="project" value="UniProtKB-SubCell"/>
</dbReference>
<protein>
    <recommendedName>
        <fullName evidence="14">Dual specificity protein phosphatase 15</fullName>
        <ecNumber evidence="4">3.1.3.16</ecNumber>
        <ecNumber evidence="3">3.1.3.48</ecNumber>
    </recommendedName>
</protein>
<dbReference type="CDD" id="cd14519">
    <property type="entry name" value="DSP_DUSP22_15"/>
    <property type="match status" value="1"/>
</dbReference>
<evidence type="ECO:0000256" key="1">
    <source>
        <dbReference type="ARBA" id="ARBA00004342"/>
    </source>
</evidence>
<evidence type="ECO:0000313" key="18">
    <source>
        <dbReference type="Proteomes" id="UP000515158"/>
    </source>
</evidence>
<dbReference type="GO" id="GO:0007165">
    <property type="term" value="P:signal transduction"/>
    <property type="evidence" value="ECO:0007669"/>
    <property type="project" value="TreeGrafter"/>
</dbReference>
<dbReference type="RefSeq" id="XP_034240194.1">
    <property type="nucleotide sequence ID" value="XM_034384303.1"/>
</dbReference>
<keyword evidence="8" id="KW-0904">Protein phosphatase</keyword>
<evidence type="ECO:0000256" key="8">
    <source>
        <dbReference type="ARBA" id="ARBA00022912"/>
    </source>
</evidence>
<evidence type="ECO:0000256" key="11">
    <source>
        <dbReference type="ARBA" id="ARBA00047761"/>
    </source>
</evidence>
<keyword evidence="18" id="KW-1185">Reference proteome</keyword>
<dbReference type="InterPro" id="IPR020422">
    <property type="entry name" value="TYR_PHOSPHATASE_DUAL_dom"/>
</dbReference>
<dbReference type="Proteomes" id="UP000515158">
    <property type="component" value="Unplaced"/>
</dbReference>
<evidence type="ECO:0000256" key="6">
    <source>
        <dbReference type="ARBA" id="ARBA00022707"/>
    </source>
</evidence>
<evidence type="ECO:0000256" key="2">
    <source>
        <dbReference type="ARBA" id="ARBA00008601"/>
    </source>
</evidence>
<name>A0A6P8ZM91_THRPL</name>
<dbReference type="PRINTS" id="PR01908">
    <property type="entry name" value="ADSPHPHTASE"/>
</dbReference>
<dbReference type="GO" id="GO:0004722">
    <property type="term" value="F:protein serine/threonine phosphatase activity"/>
    <property type="evidence" value="ECO:0007669"/>
    <property type="project" value="UniProtKB-EC"/>
</dbReference>
<dbReference type="PROSITE" id="PS50056">
    <property type="entry name" value="TYR_PHOSPHATASE_2"/>
    <property type="match status" value="1"/>
</dbReference>
<dbReference type="SUPFAM" id="SSF52799">
    <property type="entry name" value="(Phosphotyrosine protein) phosphatases II"/>
    <property type="match status" value="1"/>
</dbReference>
<dbReference type="EC" id="3.1.3.16" evidence="4"/>
<reference evidence="19" key="1">
    <citation type="submission" date="2025-08" db="UniProtKB">
        <authorList>
            <consortium name="RefSeq"/>
        </authorList>
    </citation>
    <scope>IDENTIFICATION</scope>
    <source>
        <tissue evidence="19">Total insect</tissue>
    </source>
</reference>